<feature type="region of interest" description="Disordered" evidence="1">
    <location>
        <begin position="166"/>
        <end position="206"/>
    </location>
</feature>
<feature type="compositionally biased region" description="Low complexity" evidence="1">
    <location>
        <begin position="49"/>
        <end position="58"/>
    </location>
</feature>
<feature type="compositionally biased region" description="Basic residues" evidence="1">
    <location>
        <begin position="191"/>
        <end position="206"/>
    </location>
</feature>
<comment type="caution">
    <text evidence="2">The sequence shown here is derived from an EMBL/GenBank/DDBJ whole genome shotgun (WGS) entry which is preliminary data.</text>
</comment>
<reference evidence="2 3" key="1">
    <citation type="journal article" date="2018" name="Sci. Rep.">
        <title>Raphidocelis subcapitata (=Pseudokirchneriella subcapitata) provides an insight into genome evolution and environmental adaptations in the Sphaeropleales.</title>
        <authorList>
            <person name="Suzuki S."/>
            <person name="Yamaguchi H."/>
            <person name="Nakajima N."/>
            <person name="Kawachi M."/>
        </authorList>
    </citation>
    <scope>NUCLEOTIDE SEQUENCE [LARGE SCALE GENOMIC DNA]</scope>
    <source>
        <strain evidence="2 3">NIES-35</strain>
    </source>
</reference>
<evidence type="ECO:0000313" key="3">
    <source>
        <dbReference type="Proteomes" id="UP000247498"/>
    </source>
</evidence>
<name>A0A2V0P1A4_9CHLO</name>
<sequence length="206" mass="21813">MASYPPPVSLTVKYGFDLESPQASPGPGSQQRQRSLLSDLLREASVEDAAWGSSSSGNDGAGSSAGGGGRGARGGGDEAAAAAIHSLLMGKFDGAAAFDDDDDDDDEAELAPDELSLLADLDAAWSSPSSSVLSRASSSRPITIPASTYFKDTAQRVQLDRLNKKRQWYSQQQEQDRLLGKTGSKVAAHQAARHQQKHKPGRQPRF</sequence>
<gene>
    <name evidence="2" type="ORF">Rsub_06751</name>
</gene>
<dbReference type="Proteomes" id="UP000247498">
    <property type="component" value="Unassembled WGS sequence"/>
</dbReference>
<evidence type="ECO:0000313" key="2">
    <source>
        <dbReference type="EMBL" id="GBF93648.1"/>
    </source>
</evidence>
<protein>
    <submittedName>
        <fullName evidence="2">Uncharacterized protein</fullName>
    </submittedName>
</protein>
<feature type="compositionally biased region" description="Low complexity" evidence="1">
    <location>
        <begin position="29"/>
        <end position="39"/>
    </location>
</feature>
<dbReference type="OrthoDB" id="549274at2759"/>
<evidence type="ECO:0000256" key="1">
    <source>
        <dbReference type="SAM" id="MobiDB-lite"/>
    </source>
</evidence>
<dbReference type="InParanoid" id="A0A2V0P1A4"/>
<feature type="region of interest" description="Disordered" evidence="1">
    <location>
        <begin position="15"/>
        <end position="77"/>
    </location>
</feature>
<accession>A0A2V0P1A4</accession>
<keyword evidence="3" id="KW-1185">Reference proteome</keyword>
<dbReference type="EMBL" id="BDRX01000043">
    <property type="protein sequence ID" value="GBF93648.1"/>
    <property type="molecule type" value="Genomic_DNA"/>
</dbReference>
<dbReference type="AlphaFoldDB" id="A0A2V0P1A4"/>
<proteinExistence type="predicted"/>
<organism evidence="2 3">
    <name type="scientific">Raphidocelis subcapitata</name>
    <dbReference type="NCBI Taxonomy" id="307507"/>
    <lineage>
        <taxon>Eukaryota</taxon>
        <taxon>Viridiplantae</taxon>
        <taxon>Chlorophyta</taxon>
        <taxon>core chlorophytes</taxon>
        <taxon>Chlorophyceae</taxon>
        <taxon>CS clade</taxon>
        <taxon>Sphaeropleales</taxon>
        <taxon>Selenastraceae</taxon>
        <taxon>Raphidocelis</taxon>
    </lineage>
</organism>
<feature type="compositionally biased region" description="Gly residues" evidence="1">
    <location>
        <begin position="59"/>
        <end position="74"/>
    </location>
</feature>